<protein>
    <recommendedName>
        <fullName evidence="1">DUF6273 domain-containing protein</fullName>
    </recommendedName>
</protein>
<evidence type="ECO:0000313" key="3">
    <source>
        <dbReference type="Proteomes" id="UP000008520"/>
    </source>
</evidence>
<dbReference type="HOGENOM" id="CLU_2538302_0_0_9"/>
<evidence type="ECO:0000313" key="2">
    <source>
        <dbReference type="EMBL" id="BAK60924.1"/>
    </source>
</evidence>
<dbReference type="InterPro" id="IPR046240">
    <property type="entry name" value="DUF6273"/>
</dbReference>
<dbReference type="AlphaFoldDB" id="F9VF23"/>
<dbReference type="Pfam" id="PF19789">
    <property type="entry name" value="DUF6273"/>
    <property type="match status" value="1"/>
</dbReference>
<evidence type="ECO:0000259" key="1">
    <source>
        <dbReference type="Pfam" id="PF19789"/>
    </source>
</evidence>
<keyword evidence="3" id="KW-1185">Reference proteome</keyword>
<gene>
    <name evidence="2" type="ordered locus">LCGL_1464</name>
</gene>
<sequence>MRRAFAFSLADVNRLSGTGLGLPNLAQRVGANDSWWWTRTPVSGSHVWYVSNSSPRGQLVSHHSANRVTAGGVRPALIIINPN</sequence>
<dbReference type="PATRIC" id="fig|420890.5.peg.1441"/>
<dbReference type="EMBL" id="AP009333">
    <property type="protein sequence ID" value="BAK60924.1"/>
    <property type="molecule type" value="Genomic_DNA"/>
</dbReference>
<reference evidence="2 3" key="1">
    <citation type="journal article" date="2011" name="PLoS ONE">
        <title>Complete genome sequence and comparative analysis of the fish pathogen Lactococcus garvieae.</title>
        <authorList>
            <person name="Morita H."/>
            <person name="Toh H."/>
            <person name="Oshima K."/>
            <person name="Yoshizaki M."/>
            <person name="Kawanishi M."/>
            <person name="Nakaya K."/>
            <person name="Suzuki T."/>
            <person name="Miyauchi E."/>
            <person name="Ishii Y."/>
            <person name="Tanabe S."/>
            <person name="Murakami M."/>
            <person name="Hattori M."/>
        </authorList>
    </citation>
    <scope>NUCLEOTIDE SEQUENCE [LARGE SCALE GENOMIC DNA]</scope>
    <source>
        <strain evidence="2 3">Lg2</strain>
    </source>
</reference>
<dbReference type="STRING" id="420890.LCGL_1464"/>
<dbReference type="KEGG" id="lgv:LCGL_1464"/>
<organism evidence="2 3">
    <name type="scientific">Lactococcus garvieae (strain Lg2)</name>
    <name type="common">Enterococcus seriolicida</name>
    <dbReference type="NCBI Taxonomy" id="420890"/>
    <lineage>
        <taxon>Bacteria</taxon>
        <taxon>Bacillati</taxon>
        <taxon>Bacillota</taxon>
        <taxon>Bacilli</taxon>
        <taxon>Lactobacillales</taxon>
        <taxon>Streptococcaceae</taxon>
        <taxon>Lactococcus</taxon>
    </lineage>
</organism>
<accession>F9VF23</accession>
<proteinExistence type="predicted"/>
<dbReference type="Proteomes" id="UP000008520">
    <property type="component" value="Chromosome"/>
</dbReference>
<feature type="domain" description="DUF6273" evidence="1">
    <location>
        <begin position="32"/>
        <end position="79"/>
    </location>
</feature>
<name>F9VF23_LACGL</name>
<dbReference type="RefSeq" id="WP_014025177.1">
    <property type="nucleotide sequence ID" value="NC_017490.1"/>
</dbReference>